<protein>
    <recommendedName>
        <fullName evidence="8">Phosphoribosylformylglycinamidine synthase subunit PurQ</fullName>
        <shortName evidence="8">FGAM synthase</shortName>
        <ecNumber evidence="8">6.3.5.3</ecNumber>
    </recommendedName>
    <alternativeName>
        <fullName evidence="8">Formylglycinamide ribonucleotide amidotransferase subunit I</fullName>
        <shortName evidence="8">FGAR amidotransferase I</shortName>
        <shortName evidence="8">FGAR-AT I</shortName>
    </alternativeName>
    <alternativeName>
        <fullName evidence="8">Glutaminase PurQ</fullName>
        <ecNumber evidence="8">3.5.1.2</ecNumber>
    </alternativeName>
    <alternativeName>
        <fullName evidence="8">Phosphoribosylformylglycinamidine synthase subunit I</fullName>
    </alternativeName>
</protein>
<keyword evidence="3 8" id="KW-0547">Nucleotide-binding</keyword>
<keyword evidence="2 8" id="KW-0436">Ligase</keyword>
<gene>
    <name evidence="8" type="primary">purQ</name>
    <name evidence="9" type="ORF">SAMN05660649_00463</name>
</gene>
<dbReference type="EC" id="3.5.1.2" evidence="8"/>
<dbReference type="GO" id="GO:0004642">
    <property type="term" value="F:phosphoribosylformylglycinamidine synthase activity"/>
    <property type="evidence" value="ECO:0007669"/>
    <property type="project" value="UniProtKB-UniRule"/>
</dbReference>
<keyword evidence="4 8" id="KW-0658">Purine biosynthesis</keyword>
<name>A0A1I2NDF0_9FIRM</name>
<dbReference type="RefSeq" id="WP_092468284.1">
    <property type="nucleotide sequence ID" value="NZ_FOOX01000001.1"/>
</dbReference>
<proteinExistence type="inferred from homology"/>
<dbReference type="PIRSF" id="PIRSF001586">
    <property type="entry name" value="FGAM_synth_I"/>
    <property type="match status" value="1"/>
</dbReference>
<dbReference type="OrthoDB" id="9804441at2"/>
<dbReference type="STRING" id="341036.SAMN05660649_00463"/>
<sequence>MKPRVCIIRTDGTNCDLETAYAFEKAGGKCTLVHINQLRNGTEKLDDYQIMAIPGGFSYGDDIHSGKILSVELTSFLKEQLNNFVSAGKPVIGICNGFQVLVRTGLLPWNELGTIRATLMHNDSGHFECRWVSLILEETNCVFTKGMGGTIVEYQVAHGEGKFYASEEDLMEIEQSGQVVFRYADPVQQKQTMLYPHNPNGSLHAIAGICDRTGRVLGLMPHPERFVEFYHHPNWRRHKINEPHGTGLFRNAVEYVNKQL</sequence>
<dbReference type="EC" id="6.3.5.3" evidence="8"/>
<evidence type="ECO:0000256" key="8">
    <source>
        <dbReference type="HAMAP-Rule" id="MF_00421"/>
    </source>
</evidence>
<keyword evidence="5 8" id="KW-0378">Hydrolase</keyword>
<evidence type="ECO:0000256" key="1">
    <source>
        <dbReference type="ARBA" id="ARBA00022490"/>
    </source>
</evidence>
<evidence type="ECO:0000256" key="5">
    <source>
        <dbReference type="ARBA" id="ARBA00022801"/>
    </source>
</evidence>
<evidence type="ECO:0000256" key="4">
    <source>
        <dbReference type="ARBA" id="ARBA00022755"/>
    </source>
</evidence>
<evidence type="ECO:0000313" key="10">
    <source>
        <dbReference type="Proteomes" id="UP000199337"/>
    </source>
</evidence>
<evidence type="ECO:0000313" key="9">
    <source>
        <dbReference type="EMBL" id="SFG01080.1"/>
    </source>
</evidence>
<dbReference type="GO" id="GO:0005737">
    <property type="term" value="C:cytoplasm"/>
    <property type="evidence" value="ECO:0007669"/>
    <property type="project" value="UniProtKB-SubCell"/>
</dbReference>
<dbReference type="NCBIfam" id="TIGR01737">
    <property type="entry name" value="FGAM_synth_I"/>
    <property type="match status" value="1"/>
</dbReference>
<dbReference type="Pfam" id="PF13507">
    <property type="entry name" value="GATase_5"/>
    <property type="match status" value="1"/>
</dbReference>
<reference evidence="10" key="1">
    <citation type="submission" date="2016-10" db="EMBL/GenBank/DDBJ databases">
        <authorList>
            <person name="Varghese N."/>
            <person name="Submissions S."/>
        </authorList>
    </citation>
    <scope>NUCLEOTIDE SEQUENCE [LARGE SCALE GENOMIC DNA]</scope>
    <source>
        <strain evidence="10">DSM 17038</strain>
    </source>
</reference>
<comment type="catalytic activity">
    <reaction evidence="8">
        <text>L-glutamine + H2O = L-glutamate + NH4(+)</text>
        <dbReference type="Rhea" id="RHEA:15889"/>
        <dbReference type="ChEBI" id="CHEBI:15377"/>
        <dbReference type="ChEBI" id="CHEBI:28938"/>
        <dbReference type="ChEBI" id="CHEBI:29985"/>
        <dbReference type="ChEBI" id="CHEBI:58359"/>
        <dbReference type="EC" id="3.5.1.2"/>
    </reaction>
</comment>
<feature type="active site" description="Nucleophile" evidence="8">
    <location>
        <position position="95"/>
    </location>
</feature>
<dbReference type="GO" id="GO:0004359">
    <property type="term" value="F:glutaminase activity"/>
    <property type="evidence" value="ECO:0007669"/>
    <property type="project" value="UniProtKB-EC"/>
</dbReference>
<comment type="catalytic activity">
    <reaction evidence="8">
        <text>N(2)-formyl-N(1)-(5-phospho-beta-D-ribosyl)glycinamide + L-glutamine + ATP + H2O = 2-formamido-N(1)-(5-O-phospho-beta-D-ribosyl)acetamidine + L-glutamate + ADP + phosphate + H(+)</text>
        <dbReference type="Rhea" id="RHEA:17129"/>
        <dbReference type="ChEBI" id="CHEBI:15377"/>
        <dbReference type="ChEBI" id="CHEBI:15378"/>
        <dbReference type="ChEBI" id="CHEBI:29985"/>
        <dbReference type="ChEBI" id="CHEBI:30616"/>
        <dbReference type="ChEBI" id="CHEBI:43474"/>
        <dbReference type="ChEBI" id="CHEBI:58359"/>
        <dbReference type="ChEBI" id="CHEBI:147286"/>
        <dbReference type="ChEBI" id="CHEBI:147287"/>
        <dbReference type="ChEBI" id="CHEBI:456216"/>
        <dbReference type="EC" id="6.3.5.3"/>
    </reaction>
</comment>
<evidence type="ECO:0000256" key="6">
    <source>
        <dbReference type="ARBA" id="ARBA00022840"/>
    </source>
</evidence>
<dbReference type="SUPFAM" id="SSF52317">
    <property type="entry name" value="Class I glutamine amidotransferase-like"/>
    <property type="match status" value="1"/>
</dbReference>
<dbReference type="GO" id="GO:0005524">
    <property type="term" value="F:ATP binding"/>
    <property type="evidence" value="ECO:0007669"/>
    <property type="project" value="UniProtKB-KW"/>
</dbReference>
<organism evidence="9 10">
    <name type="scientific">Desulfotruncus arcticus DSM 17038</name>
    <dbReference type="NCBI Taxonomy" id="1121424"/>
    <lineage>
        <taxon>Bacteria</taxon>
        <taxon>Bacillati</taxon>
        <taxon>Bacillota</taxon>
        <taxon>Clostridia</taxon>
        <taxon>Eubacteriales</taxon>
        <taxon>Desulfallaceae</taxon>
        <taxon>Desulfotruncus</taxon>
    </lineage>
</organism>
<accession>A0A1I2NDF0</accession>
<evidence type="ECO:0000256" key="2">
    <source>
        <dbReference type="ARBA" id="ARBA00022598"/>
    </source>
</evidence>
<keyword evidence="10" id="KW-1185">Reference proteome</keyword>
<keyword evidence="6 8" id="KW-0067">ATP-binding</keyword>
<feature type="active site" evidence="8">
    <location>
        <position position="224"/>
    </location>
</feature>
<dbReference type="SMART" id="SM01211">
    <property type="entry name" value="GATase_5"/>
    <property type="match status" value="1"/>
</dbReference>
<dbReference type="PROSITE" id="PS51273">
    <property type="entry name" value="GATASE_TYPE_1"/>
    <property type="match status" value="1"/>
</dbReference>
<evidence type="ECO:0000256" key="7">
    <source>
        <dbReference type="ARBA" id="ARBA00022962"/>
    </source>
</evidence>
<dbReference type="InterPro" id="IPR029062">
    <property type="entry name" value="Class_I_gatase-like"/>
</dbReference>
<dbReference type="GO" id="GO:0006189">
    <property type="term" value="P:'de novo' IMP biosynthetic process"/>
    <property type="evidence" value="ECO:0007669"/>
    <property type="project" value="UniProtKB-UniRule"/>
</dbReference>
<dbReference type="PANTHER" id="PTHR10099">
    <property type="entry name" value="PHOSPHORIBOSYLFORMYLGLYCINAMIDINE SYNTHASE"/>
    <property type="match status" value="1"/>
</dbReference>
<dbReference type="HAMAP" id="MF_00421">
    <property type="entry name" value="PurQ"/>
    <property type="match status" value="1"/>
</dbReference>
<comment type="pathway">
    <text evidence="8">Purine metabolism; IMP biosynthesis via de novo pathway; 5-amino-1-(5-phospho-D-ribosyl)imidazole from N(2)-formyl-N(1)-(5-phospho-D-ribosyl)glycinamide: step 1/2.</text>
</comment>
<dbReference type="PANTHER" id="PTHR10099:SF1">
    <property type="entry name" value="PHOSPHORIBOSYLFORMYLGLYCINAMIDINE SYNTHASE"/>
    <property type="match status" value="1"/>
</dbReference>
<dbReference type="AlphaFoldDB" id="A0A1I2NDF0"/>
<comment type="subunit">
    <text evidence="8">Part of the FGAM synthase complex composed of 1 PurL, 1 PurQ and 2 PurS subunits.</text>
</comment>
<comment type="subcellular location">
    <subcellularLocation>
        <location evidence="8">Cytoplasm</location>
    </subcellularLocation>
</comment>
<evidence type="ECO:0000256" key="3">
    <source>
        <dbReference type="ARBA" id="ARBA00022741"/>
    </source>
</evidence>
<dbReference type="Gene3D" id="3.40.50.880">
    <property type="match status" value="1"/>
</dbReference>
<feature type="active site" evidence="8">
    <location>
        <position position="222"/>
    </location>
</feature>
<dbReference type="InterPro" id="IPR010075">
    <property type="entry name" value="PRibForGlyAmidine_synth_PurQ"/>
</dbReference>
<comment type="function">
    <text evidence="8">Part of the phosphoribosylformylglycinamidine synthase complex involved in the purines biosynthetic pathway. Catalyzes the ATP-dependent conversion of formylglycinamide ribonucleotide (FGAR) and glutamine to yield formylglycinamidine ribonucleotide (FGAM) and glutamate. The FGAM synthase complex is composed of three subunits. PurQ produces an ammonia molecule by converting glutamine to glutamate. PurL transfers the ammonia molecule to FGAR to form FGAM in an ATP-dependent manner. PurS interacts with PurQ and PurL and is thought to assist in the transfer of the ammonia molecule from PurQ to PurL.</text>
</comment>
<keyword evidence="1 8" id="KW-0963">Cytoplasm</keyword>
<dbReference type="CDD" id="cd01740">
    <property type="entry name" value="GATase1_FGAR_AT"/>
    <property type="match status" value="1"/>
</dbReference>
<dbReference type="Proteomes" id="UP000199337">
    <property type="component" value="Unassembled WGS sequence"/>
</dbReference>
<dbReference type="UniPathway" id="UPA00074">
    <property type="reaction ID" value="UER00128"/>
</dbReference>
<keyword evidence="7 8" id="KW-0315">Glutamine amidotransferase</keyword>
<dbReference type="EMBL" id="FOOX01000001">
    <property type="protein sequence ID" value="SFG01080.1"/>
    <property type="molecule type" value="Genomic_DNA"/>
</dbReference>